<keyword evidence="1" id="KW-0732">Signal</keyword>
<protein>
    <submittedName>
        <fullName evidence="2">Uncharacterized protein</fullName>
    </submittedName>
</protein>
<dbReference type="EMBL" id="RBNJ01014173">
    <property type="protein sequence ID" value="RUS25032.1"/>
    <property type="molecule type" value="Genomic_DNA"/>
</dbReference>
<dbReference type="Proteomes" id="UP000274822">
    <property type="component" value="Unassembled WGS sequence"/>
</dbReference>
<accession>A0A433Q5H9</accession>
<sequence length="70" mass="7084">MSTSGTVVTALWALNLATSISSISSFSVTDVHAFPFRDPAAVTRRIKVALAAAQAAGFARNAAARYGGGG</sequence>
<gene>
    <name evidence="2" type="ORF">BC938DRAFT_472724</name>
</gene>
<proteinExistence type="predicted"/>
<name>A0A433Q5H9_9FUNG</name>
<evidence type="ECO:0000313" key="2">
    <source>
        <dbReference type="EMBL" id="RUS25032.1"/>
    </source>
</evidence>
<feature type="signal peptide" evidence="1">
    <location>
        <begin position="1"/>
        <end position="33"/>
    </location>
</feature>
<comment type="caution">
    <text evidence="2">The sequence shown here is derived from an EMBL/GenBank/DDBJ whole genome shotgun (WGS) entry which is preliminary data.</text>
</comment>
<dbReference type="AlphaFoldDB" id="A0A433Q5H9"/>
<evidence type="ECO:0000256" key="1">
    <source>
        <dbReference type="SAM" id="SignalP"/>
    </source>
</evidence>
<keyword evidence="3" id="KW-1185">Reference proteome</keyword>
<organism evidence="2 3">
    <name type="scientific">Jimgerdemannia flammicorona</name>
    <dbReference type="NCBI Taxonomy" id="994334"/>
    <lineage>
        <taxon>Eukaryota</taxon>
        <taxon>Fungi</taxon>
        <taxon>Fungi incertae sedis</taxon>
        <taxon>Mucoromycota</taxon>
        <taxon>Mucoromycotina</taxon>
        <taxon>Endogonomycetes</taxon>
        <taxon>Endogonales</taxon>
        <taxon>Endogonaceae</taxon>
        <taxon>Jimgerdemannia</taxon>
    </lineage>
</organism>
<feature type="chain" id="PRO_5018983749" evidence="1">
    <location>
        <begin position="34"/>
        <end position="70"/>
    </location>
</feature>
<reference evidence="2 3" key="1">
    <citation type="journal article" date="2018" name="New Phytol.">
        <title>Phylogenomics of Endogonaceae and evolution of mycorrhizas within Mucoromycota.</title>
        <authorList>
            <person name="Chang Y."/>
            <person name="Desiro A."/>
            <person name="Na H."/>
            <person name="Sandor L."/>
            <person name="Lipzen A."/>
            <person name="Clum A."/>
            <person name="Barry K."/>
            <person name="Grigoriev I.V."/>
            <person name="Martin F.M."/>
            <person name="Stajich J.E."/>
            <person name="Smith M.E."/>
            <person name="Bonito G."/>
            <person name="Spatafora J.W."/>
        </authorList>
    </citation>
    <scope>NUCLEOTIDE SEQUENCE [LARGE SCALE GENOMIC DNA]</scope>
    <source>
        <strain evidence="2 3">AD002</strain>
    </source>
</reference>
<evidence type="ECO:0000313" key="3">
    <source>
        <dbReference type="Proteomes" id="UP000274822"/>
    </source>
</evidence>